<reference evidence="7" key="2">
    <citation type="submission" date="2020-09" db="EMBL/GenBank/DDBJ databases">
        <authorList>
            <person name="Sun Q."/>
            <person name="Kim S."/>
        </authorList>
    </citation>
    <scope>NUCLEOTIDE SEQUENCE</scope>
    <source>
        <strain evidence="7">KCTC 42650</strain>
    </source>
</reference>
<evidence type="ECO:0000259" key="6">
    <source>
        <dbReference type="Pfam" id="PF13860"/>
    </source>
</evidence>
<proteinExistence type="inferred from homology"/>
<comment type="similarity">
    <text evidence="1 5">Belongs to the FlgD family.</text>
</comment>
<reference evidence="7" key="1">
    <citation type="journal article" date="2014" name="Int. J. Syst. Evol. Microbiol.">
        <title>Complete genome sequence of Corynebacterium casei LMG S-19264T (=DSM 44701T), isolated from a smear-ripened cheese.</title>
        <authorList>
            <consortium name="US DOE Joint Genome Institute (JGI-PGF)"/>
            <person name="Walter F."/>
            <person name="Albersmeier A."/>
            <person name="Kalinowski J."/>
            <person name="Ruckert C."/>
        </authorList>
    </citation>
    <scope>NUCLEOTIDE SEQUENCE</scope>
    <source>
        <strain evidence="7">KCTC 42650</strain>
    </source>
</reference>
<dbReference type="InterPro" id="IPR025965">
    <property type="entry name" value="FlgD/Vpr_Ig-like"/>
</dbReference>
<gene>
    <name evidence="7" type="primary">flgD</name>
    <name evidence="7" type="ORF">GCM10017056_05010</name>
</gene>
<dbReference type="Gene3D" id="2.60.40.4070">
    <property type="match status" value="1"/>
</dbReference>
<dbReference type="Pfam" id="PF13860">
    <property type="entry name" value="FlgD_ig"/>
    <property type="match status" value="1"/>
</dbReference>
<dbReference type="Gene3D" id="2.30.30.910">
    <property type="match status" value="1"/>
</dbReference>
<dbReference type="EMBL" id="BNCJ01000001">
    <property type="protein sequence ID" value="GHF36201.1"/>
    <property type="molecule type" value="Genomic_DNA"/>
</dbReference>
<comment type="function">
    <text evidence="4 5">Required for flagellar hook formation. May act as a scaffolding protein.</text>
</comment>
<accession>A0A8J3M4U7</accession>
<dbReference type="Proteomes" id="UP000626220">
    <property type="component" value="Unassembled WGS sequence"/>
</dbReference>
<dbReference type="Pfam" id="PF03963">
    <property type="entry name" value="FlgD"/>
    <property type="match status" value="1"/>
</dbReference>
<name>A0A8J3M4U7_9RHOB</name>
<evidence type="ECO:0000313" key="8">
    <source>
        <dbReference type="Proteomes" id="UP000626220"/>
    </source>
</evidence>
<evidence type="ECO:0000256" key="2">
    <source>
        <dbReference type="ARBA" id="ARBA00016013"/>
    </source>
</evidence>
<feature type="domain" description="FlgD/Vpr Ig-like" evidence="6">
    <location>
        <begin position="97"/>
        <end position="173"/>
    </location>
</feature>
<evidence type="ECO:0000256" key="1">
    <source>
        <dbReference type="ARBA" id="ARBA00010577"/>
    </source>
</evidence>
<comment type="caution">
    <text evidence="7">The sequence shown here is derived from an EMBL/GenBank/DDBJ whole genome shotgun (WGS) entry which is preliminary data.</text>
</comment>
<evidence type="ECO:0000256" key="5">
    <source>
        <dbReference type="RuleBase" id="RU362076"/>
    </source>
</evidence>
<evidence type="ECO:0000313" key="7">
    <source>
        <dbReference type="EMBL" id="GHF36201.1"/>
    </source>
</evidence>
<keyword evidence="3 5" id="KW-1005">Bacterial flagellum biogenesis</keyword>
<sequence length="217" mass="23199">MEIGSTTTTPSASTSSLQKLGEDYTSFLKLLTAQIQHQDPLQPIDSTQFVSQLAQLTQVEQSVVTNNNLENIYAQISANAAMSDIQLIGHDVLLATDTIELIDGAAKFEYAVDDDAGLVKMTIKAEDGTVVRELTGLKGLKGEVHKITWDGLDNKGLPVPDAVFTVELEAKTTDGTDVSGSVYAATRVEELSFERGTPTLILRNGNVATSGSVVSIR</sequence>
<protein>
    <recommendedName>
        <fullName evidence="2 5">Basal-body rod modification protein FlgD</fullName>
    </recommendedName>
</protein>
<evidence type="ECO:0000256" key="3">
    <source>
        <dbReference type="ARBA" id="ARBA00022795"/>
    </source>
</evidence>
<dbReference type="GO" id="GO:0044781">
    <property type="term" value="P:bacterial-type flagellum organization"/>
    <property type="evidence" value="ECO:0007669"/>
    <property type="project" value="UniProtKB-UniRule"/>
</dbReference>
<dbReference type="AlphaFoldDB" id="A0A8J3M4U7"/>
<evidence type="ECO:0000256" key="4">
    <source>
        <dbReference type="ARBA" id="ARBA00024746"/>
    </source>
</evidence>
<keyword evidence="8" id="KW-1185">Reference proteome</keyword>
<dbReference type="RefSeq" id="WP_189678453.1">
    <property type="nucleotide sequence ID" value="NZ_BNCJ01000001.1"/>
</dbReference>
<dbReference type="InterPro" id="IPR005648">
    <property type="entry name" value="FlgD"/>
</dbReference>
<organism evidence="7 8">
    <name type="scientific">Seohaeicola zhoushanensis</name>
    <dbReference type="NCBI Taxonomy" id="1569283"/>
    <lineage>
        <taxon>Bacteria</taxon>
        <taxon>Pseudomonadati</taxon>
        <taxon>Pseudomonadota</taxon>
        <taxon>Alphaproteobacteria</taxon>
        <taxon>Rhodobacterales</taxon>
        <taxon>Roseobacteraceae</taxon>
        <taxon>Seohaeicola</taxon>
    </lineage>
</organism>